<sequence length="120" mass="13547">MANFLRLLFCLKKSPKADDHSRPIKEKPRSYERSFDYEKPPLDTASIGHTESVLAPGGVPIRPNVNPAFTAYSTPPDGWVPTGGNEAKLKDELDGDSEEAARRRKAEQEEQERLDFFQML</sequence>
<comment type="caution">
    <text evidence="2">The sequence shown here is derived from an EMBL/GenBank/DDBJ whole genome shotgun (WGS) entry which is preliminary data.</text>
</comment>
<proteinExistence type="predicted"/>
<feature type="region of interest" description="Disordered" evidence="1">
    <location>
        <begin position="73"/>
        <end position="120"/>
    </location>
</feature>
<feature type="region of interest" description="Disordered" evidence="1">
    <location>
        <begin position="15"/>
        <end position="60"/>
    </location>
</feature>
<dbReference type="RefSeq" id="XP_064670273.1">
    <property type="nucleotide sequence ID" value="XM_064817695.1"/>
</dbReference>
<dbReference type="AlphaFoldDB" id="A0AAN6YT03"/>
<reference evidence="2" key="2">
    <citation type="submission" date="2023-05" db="EMBL/GenBank/DDBJ databases">
        <authorList>
            <consortium name="Lawrence Berkeley National Laboratory"/>
            <person name="Steindorff A."/>
            <person name="Hensen N."/>
            <person name="Bonometti L."/>
            <person name="Westerberg I."/>
            <person name="Brannstrom I.O."/>
            <person name="Guillou S."/>
            <person name="Cros-Aarteil S."/>
            <person name="Calhoun S."/>
            <person name="Haridas S."/>
            <person name="Kuo A."/>
            <person name="Mondo S."/>
            <person name="Pangilinan J."/>
            <person name="Riley R."/>
            <person name="Labutti K."/>
            <person name="Andreopoulos B."/>
            <person name="Lipzen A."/>
            <person name="Chen C."/>
            <person name="Yanf M."/>
            <person name="Daum C."/>
            <person name="Ng V."/>
            <person name="Clum A."/>
            <person name="Ohm R."/>
            <person name="Martin F."/>
            <person name="Silar P."/>
            <person name="Natvig D."/>
            <person name="Lalanne C."/>
            <person name="Gautier V."/>
            <person name="Ament-Velasquez S.L."/>
            <person name="Kruys A."/>
            <person name="Hutchinson M.I."/>
            <person name="Powell A.J."/>
            <person name="Barry K."/>
            <person name="Miller A.N."/>
            <person name="Grigoriev I.V."/>
            <person name="Debuchy R."/>
            <person name="Gladieux P."/>
            <person name="Thoren M.H."/>
            <person name="Johannesson H."/>
        </authorList>
    </citation>
    <scope>NUCLEOTIDE SEQUENCE</scope>
    <source>
        <strain evidence="2">CBS 508.74</strain>
    </source>
</reference>
<evidence type="ECO:0000313" key="3">
    <source>
        <dbReference type="Proteomes" id="UP001302812"/>
    </source>
</evidence>
<organism evidence="2 3">
    <name type="scientific">Canariomyces notabilis</name>
    <dbReference type="NCBI Taxonomy" id="2074819"/>
    <lineage>
        <taxon>Eukaryota</taxon>
        <taxon>Fungi</taxon>
        <taxon>Dikarya</taxon>
        <taxon>Ascomycota</taxon>
        <taxon>Pezizomycotina</taxon>
        <taxon>Sordariomycetes</taxon>
        <taxon>Sordariomycetidae</taxon>
        <taxon>Sordariales</taxon>
        <taxon>Chaetomiaceae</taxon>
        <taxon>Canariomyces</taxon>
    </lineage>
</organism>
<protein>
    <submittedName>
        <fullName evidence="2">Uncharacterized protein</fullName>
    </submittedName>
</protein>
<feature type="compositionally biased region" description="Basic and acidic residues" evidence="1">
    <location>
        <begin position="106"/>
        <end position="120"/>
    </location>
</feature>
<dbReference type="GeneID" id="89941820"/>
<dbReference type="EMBL" id="MU853341">
    <property type="protein sequence ID" value="KAK4112703.1"/>
    <property type="molecule type" value="Genomic_DNA"/>
</dbReference>
<gene>
    <name evidence="2" type="ORF">N656DRAFT_797903</name>
</gene>
<evidence type="ECO:0000256" key="1">
    <source>
        <dbReference type="SAM" id="MobiDB-lite"/>
    </source>
</evidence>
<accession>A0AAN6YT03</accession>
<name>A0AAN6YT03_9PEZI</name>
<evidence type="ECO:0000313" key="2">
    <source>
        <dbReference type="EMBL" id="KAK4112703.1"/>
    </source>
</evidence>
<keyword evidence="3" id="KW-1185">Reference proteome</keyword>
<dbReference type="Proteomes" id="UP001302812">
    <property type="component" value="Unassembled WGS sequence"/>
</dbReference>
<feature type="compositionally biased region" description="Basic and acidic residues" evidence="1">
    <location>
        <begin position="15"/>
        <end position="41"/>
    </location>
</feature>
<reference evidence="2" key="1">
    <citation type="journal article" date="2023" name="Mol. Phylogenet. Evol.">
        <title>Genome-scale phylogeny and comparative genomics of the fungal order Sordariales.</title>
        <authorList>
            <person name="Hensen N."/>
            <person name="Bonometti L."/>
            <person name="Westerberg I."/>
            <person name="Brannstrom I.O."/>
            <person name="Guillou S."/>
            <person name="Cros-Aarteil S."/>
            <person name="Calhoun S."/>
            <person name="Haridas S."/>
            <person name="Kuo A."/>
            <person name="Mondo S."/>
            <person name="Pangilinan J."/>
            <person name="Riley R."/>
            <person name="LaButti K."/>
            <person name="Andreopoulos B."/>
            <person name="Lipzen A."/>
            <person name="Chen C."/>
            <person name="Yan M."/>
            <person name="Daum C."/>
            <person name="Ng V."/>
            <person name="Clum A."/>
            <person name="Steindorff A."/>
            <person name="Ohm R.A."/>
            <person name="Martin F."/>
            <person name="Silar P."/>
            <person name="Natvig D.O."/>
            <person name="Lalanne C."/>
            <person name="Gautier V."/>
            <person name="Ament-Velasquez S.L."/>
            <person name="Kruys A."/>
            <person name="Hutchinson M.I."/>
            <person name="Powell A.J."/>
            <person name="Barry K."/>
            <person name="Miller A.N."/>
            <person name="Grigoriev I.V."/>
            <person name="Debuchy R."/>
            <person name="Gladieux P."/>
            <person name="Hiltunen Thoren M."/>
            <person name="Johannesson H."/>
        </authorList>
    </citation>
    <scope>NUCLEOTIDE SEQUENCE</scope>
    <source>
        <strain evidence="2">CBS 508.74</strain>
    </source>
</reference>